<proteinExistence type="predicted"/>
<dbReference type="Proteomes" id="UP000273982">
    <property type="component" value="Chromosome"/>
</dbReference>
<organism evidence="1 2">
    <name type="scientific">Methylocystis rosea</name>
    <dbReference type="NCBI Taxonomy" id="173366"/>
    <lineage>
        <taxon>Bacteria</taxon>
        <taxon>Pseudomonadati</taxon>
        <taxon>Pseudomonadota</taxon>
        <taxon>Alphaproteobacteria</taxon>
        <taxon>Hyphomicrobiales</taxon>
        <taxon>Methylocystaceae</taxon>
        <taxon>Methylocystis</taxon>
    </lineage>
</organism>
<name>A0A3G8M3A9_9HYPH</name>
<dbReference type="EMBL" id="CP034086">
    <property type="protein sequence ID" value="AZG76401.1"/>
    <property type="molecule type" value="Genomic_DNA"/>
</dbReference>
<dbReference type="KEGG" id="mros:EHO51_06470"/>
<reference evidence="1 2" key="1">
    <citation type="submission" date="2018-11" db="EMBL/GenBank/DDBJ databases">
        <title>Genome squencing of methanotrophic bacteria isolated from alkaline groundwater in Korea.</title>
        <authorList>
            <person name="Nguyen L.N."/>
        </authorList>
    </citation>
    <scope>NUCLEOTIDE SEQUENCE [LARGE SCALE GENOMIC DNA]</scope>
    <source>
        <strain evidence="1 2">GW6</strain>
    </source>
</reference>
<dbReference type="NCBIfam" id="NF041374">
    <property type="entry name" value="GDCCVxC"/>
    <property type="match status" value="1"/>
</dbReference>
<evidence type="ECO:0000313" key="1">
    <source>
        <dbReference type="EMBL" id="AZG76401.1"/>
    </source>
</evidence>
<evidence type="ECO:0000313" key="2">
    <source>
        <dbReference type="Proteomes" id="UP000273982"/>
    </source>
</evidence>
<dbReference type="RefSeq" id="WP_124738209.1">
    <property type="nucleotide sequence ID" value="NZ_CP034086.1"/>
</dbReference>
<dbReference type="AlphaFoldDB" id="A0A3G8M3A9"/>
<protein>
    <submittedName>
        <fullName evidence="1">Uncharacterized protein</fullName>
    </submittedName>
</protein>
<sequence length="77" mass="7919">MGDLTLQSTLTCPHCARAETLDMPQDACVVVHVCAGCGARLTPKTGDCCVFCSYGDVPCPPVQKEGDCCGAPMDAGP</sequence>
<accession>A0A3G8M3A9</accession>
<dbReference type="InterPro" id="IPR047677">
    <property type="entry name" value="GDCCVxC"/>
</dbReference>
<gene>
    <name evidence="1" type="ORF">EHO51_06470</name>
</gene>